<gene>
    <name evidence="9" type="ORF">BaRGS_00022843</name>
</gene>
<dbReference type="GO" id="GO:0022857">
    <property type="term" value="F:transmembrane transporter activity"/>
    <property type="evidence" value="ECO:0007669"/>
    <property type="project" value="UniProtKB-ARBA"/>
</dbReference>
<comment type="subcellular location">
    <subcellularLocation>
        <location evidence="1">Membrane</location>
        <topology evidence="1">Multi-pass membrane protein</topology>
    </subcellularLocation>
</comment>
<keyword evidence="6 8" id="KW-0472">Membrane</keyword>
<comment type="caution">
    <text evidence="9">The sequence shown here is derived from an EMBL/GenBank/DDBJ whole genome shotgun (WGS) entry which is preliminary data.</text>
</comment>
<evidence type="ECO:0000313" key="10">
    <source>
        <dbReference type="Proteomes" id="UP001519460"/>
    </source>
</evidence>
<feature type="transmembrane region" description="Helical" evidence="8">
    <location>
        <begin position="250"/>
        <end position="272"/>
    </location>
</feature>
<keyword evidence="3" id="KW-0813">Transport</keyword>
<dbReference type="GO" id="GO:0005886">
    <property type="term" value="C:plasma membrane"/>
    <property type="evidence" value="ECO:0007669"/>
    <property type="project" value="UniProtKB-ARBA"/>
</dbReference>
<keyword evidence="10" id="KW-1185">Reference proteome</keyword>
<reference evidence="9 10" key="1">
    <citation type="journal article" date="2023" name="Sci. Data">
        <title>Genome assembly of the Korean intertidal mud-creeper Batillaria attramentaria.</title>
        <authorList>
            <person name="Patra A.K."/>
            <person name="Ho P.T."/>
            <person name="Jun S."/>
            <person name="Lee S.J."/>
            <person name="Kim Y."/>
            <person name="Won Y.J."/>
        </authorList>
    </citation>
    <scope>NUCLEOTIDE SEQUENCE [LARGE SCALE GENOMIC DNA]</scope>
    <source>
        <strain evidence="9">Wonlab-2016</strain>
    </source>
</reference>
<dbReference type="Pfam" id="PF00860">
    <property type="entry name" value="Xan_ur_permease"/>
    <property type="match status" value="1"/>
</dbReference>
<evidence type="ECO:0000313" key="9">
    <source>
        <dbReference type="EMBL" id="KAK7485848.1"/>
    </source>
</evidence>
<feature type="region of interest" description="Disordered" evidence="7">
    <location>
        <begin position="575"/>
        <end position="601"/>
    </location>
</feature>
<dbReference type="Proteomes" id="UP001519460">
    <property type="component" value="Unassembled WGS sequence"/>
</dbReference>
<dbReference type="InterPro" id="IPR006043">
    <property type="entry name" value="NCS2"/>
</dbReference>
<dbReference type="PANTHER" id="PTHR11119">
    <property type="entry name" value="XANTHINE-URACIL / VITAMIN C PERMEASE FAMILY MEMBER"/>
    <property type="match status" value="1"/>
</dbReference>
<keyword evidence="5 8" id="KW-1133">Transmembrane helix</keyword>
<feature type="transmembrane region" description="Helical" evidence="8">
    <location>
        <begin position="151"/>
        <end position="171"/>
    </location>
</feature>
<keyword evidence="4 8" id="KW-0812">Transmembrane</keyword>
<feature type="transmembrane region" description="Helical" evidence="8">
    <location>
        <begin position="207"/>
        <end position="223"/>
    </location>
</feature>
<feature type="transmembrane region" description="Helical" evidence="8">
    <location>
        <begin position="397"/>
        <end position="420"/>
    </location>
</feature>
<feature type="transmembrane region" description="Helical" evidence="8">
    <location>
        <begin position="494"/>
        <end position="512"/>
    </location>
</feature>
<organism evidence="9 10">
    <name type="scientific">Batillaria attramentaria</name>
    <dbReference type="NCBI Taxonomy" id="370345"/>
    <lineage>
        <taxon>Eukaryota</taxon>
        <taxon>Metazoa</taxon>
        <taxon>Spiralia</taxon>
        <taxon>Lophotrochozoa</taxon>
        <taxon>Mollusca</taxon>
        <taxon>Gastropoda</taxon>
        <taxon>Caenogastropoda</taxon>
        <taxon>Sorbeoconcha</taxon>
        <taxon>Cerithioidea</taxon>
        <taxon>Batillariidae</taxon>
        <taxon>Batillaria</taxon>
    </lineage>
</organism>
<name>A0ABD0KFD4_9CAEN</name>
<dbReference type="PROSITE" id="PS01116">
    <property type="entry name" value="XANTH_URACIL_PERMASE"/>
    <property type="match status" value="1"/>
</dbReference>
<proteinExistence type="inferred from homology"/>
<evidence type="ECO:0000256" key="7">
    <source>
        <dbReference type="SAM" id="MobiDB-lite"/>
    </source>
</evidence>
<evidence type="ECO:0000256" key="6">
    <source>
        <dbReference type="ARBA" id="ARBA00023136"/>
    </source>
</evidence>
<accession>A0ABD0KFD4</accession>
<evidence type="ECO:0000256" key="8">
    <source>
        <dbReference type="SAM" id="Phobius"/>
    </source>
</evidence>
<feature type="transmembrane region" description="Helical" evidence="8">
    <location>
        <begin position="457"/>
        <end position="474"/>
    </location>
</feature>
<feature type="transmembrane region" description="Helical" evidence="8">
    <location>
        <begin position="61"/>
        <end position="80"/>
    </location>
</feature>
<protein>
    <submittedName>
        <fullName evidence="9">Uncharacterized protein</fullName>
    </submittedName>
</protein>
<evidence type="ECO:0000256" key="4">
    <source>
        <dbReference type="ARBA" id="ARBA00022692"/>
    </source>
</evidence>
<evidence type="ECO:0000256" key="5">
    <source>
        <dbReference type="ARBA" id="ARBA00022989"/>
    </source>
</evidence>
<dbReference type="EMBL" id="JACVVK020000187">
    <property type="protein sequence ID" value="KAK7485848.1"/>
    <property type="molecule type" value="Genomic_DNA"/>
</dbReference>
<comment type="similarity">
    <text evidence="2">Belongs to the nucleobase:cation symporter-2 (NCS2) (TC 2.A.40) family.</text>
</comment>
<evidence type="ECO:0000256" key="3">
    <source>
        <dbReference type="ARBA" id="ARBA00022448"/>
    </source>
</evidence>
<evidence type="ECO:0000256" key="1">
    <source>
        <dbReference type="ARBA" id="ARBA00004141"/>
    </source>
</evidence>
<feature type="transmembrane region" description="Helical" evidence="8">
    <location>
        <begin position="27"/>
        <end position="49"/>
    </location>
</feature>
<feature type="transmembrane region" description="Helical" evidence="8">
    <location>
        <begin position="426"/>
        <end position="445"/>
    </location>
</feature>
<dbReference type="InterPro" id="IPR006042">
    <property type="entry name" value="Xan_ur_permease"/>
</dbReference>
<sequence>MEEGPTERGDGGTDILYRVNERPPLPMMLILALQQFLTMFGATFSMPLLLEGFLCLKGDTVGVSSLIATVIFTAGLGTLLQTTFGVRLPIIQSVSYSYITPFIVLLTSSDRLRCPDPICTNNESFVAQNTSHVLCGSDGHRDIWHIRIREIQGALLVGSLLQVVLGFSGLVGLLMNLIGPLTITPTITLIGLSLFDAASGKCQGQWWIALTTVALVAIFSQYLRHVHVPLWSYTATPGGGRGCVRSSLPFFALFPVLLGVGVAWFLCFIFTATDVLPPDESKWGYAARTDTKSEVLSLAPWFRFPYPGQWGVPTVSVAGVLGCIAGSLASIVESVGDYYACARLSGAPTPPGSAVSRGIGVEGITSILAGAWGSVGGTTSYSENIGAIGITKVASRAVIQTAAVLMLILGCIGKFSAIFVAMPDPVVGGLFLVMFGMVTAVGLSNLQYVDLSSTRNLFVLGVSLFLGLTVPKWLAQPANAGAINTGSALVDQIFTVLCSTSMLVAGFVAFVLDNTIPGTREERGFLHWREETPAGQQDADLSVYDLPFIQPWLNRRRITSYLPFCPGFRGDRRLHSTNTHQHEAPNGQINDAFDGPITTEL</sequence>
<feature type="transmembrane region" description="Helical" evidence="8">
    <location>
        <begin position="86"/>
        <end position="106"/>
    </location>
</feature>
<dbReference type="AlphaFoldDB" id="A0ABD0KFD4"/>
<evidence type="ECO:0000256" key="2">
    <source>
        <dbReference type="ARBA" id="ARBA00008821"/>
    </source>
</evidence>